<evidence type="ECO:0000313" key="4">
    <source>
        <dbReference type="Proteomes" id="UP000632273"/>
    </source>
</evidence>
<evidence type="ECO:0000313" key="3">
    <source>
        <dbReference type="EMBL" id="GGF26808.1"/>
    </source>
</evidence>
<comment type="caution">
    <text evidence="3">The sequence shown here is derived from an EMBL/GenBank/DDBJ whole genome shotgun (WGS) entry which is preliminary data.</text>
</comment>
<sequence length="267" mass="29130">MADAQKYALITGATSGIGLELAKLFAQDHYNLVIVARSEEELASTASQLSQQYGVQVETIAKDLFQREAPFEVYEEVKAKGIQIAALVNDAGQGQYGKFTETDIYRELDIIQLNIAAYVVLTKLYLKEMVARNEGKILQVSSIGGELPGPLQSVYHGTKAFITSFTEAIRAENKDSNVAITALLPGVTDTDFFDKADMEDSKLVQEGSKADPAKVAKDGYEALLANKDKIISGFKNKAQVAMSNLMPDDMVAANMLKQGEPVHKEEK</sequence>
<gene>
    <name evidence="3" type="primary">dltE</name>
    <name evidence="3" type="ORF">GCM10011383_42960</name>
</gene>
<keyword evidence="4" id="KW-1185">Reference proteome</keyword>
<name>A0ABQ1UVG8_9BACT</name>
<keyword evidence="2" id="KW-0560">Oxidoreductase</keyword>
<protein>
    <submittedName>
        <fullName evidence="3">Oxidoreductase</fullName>
    </submittedName>
</protein>
<dbReference type="PANTHER" id="PTHR42901:SF1">
    <property type="entry name" value="ALCOHOL DEHYDROGENASE"/>
    <property type="match status" value="1"/>
</dbReference>
<evidence type="ECO:0000256" key="2">
    <source>
        <dbReference type="ARBA" id="ARBA00023002"/>
    </source>
</evidence>
<dbReference type="PIRSF" id="PIRSF000126">
    <property type="entry name" value="11-beta-HSD1"/>
    <property type="match status" value="1"/>
</dbReference>
<comment type="similarity">
    <text evidence="1">Belongs to the short-chain dehydrogenases/reductases (SDR) family.</text>
</comment>
<dbReference type="PANTHER" id="PTHR42901">
    <property type="entry name" value="ALCOHOL DEHYDROGENASE"/>
    <property type="match status" value="1"/>
</dbReference>
<dbReference type="InterPro" id="IPR002347">
    <property type="entry name" value="SDR_fam"/>
</dbReference>
<dbReference type="RefSeq" id="WP_188816156.1">
    <property type="nucleotide sequence ID" value="NZ_BMHT01000010.1"/>
</dbReference>
<dbReference type="Pfam" id="PF00106">
    <property type="entry name" value="adh_short"/>
    <property type="match status" value="1"/>
</dbReference>
<proteinExistence type="inferred from homology"/>
<dbReference type="PRINTS" id="PR00081">
    <property type="entry name" value="GDHRDH"/>
</dbReference>
<organism evidence="3 4">
    <name type="scientific">Hymenobacter cavernae</name>
    <dbReference type="NCBI Taxonomy" id="2044852"/>
    <lineage>
        <taxon>Bacteria</taxon>
        <taxon>Pseudomonadati</taxon>
        <taxon>Bacteroidota</taxon>
        <taxon>Cytophagia</taxon>
        <taxon>Cytophagales</taxon>
        <taxon>Hymenobacteraceae</taxon>
        <taxon>Hymenobacter</taxon>
    </lineage>
</organism>
<dbReference type="Proteomes" id="UP000632273">
    <property type="component" value="Unassembled WGS sequence"/>
</dbReference>
<dbReference type="InterPro" id="IPR036291">
    <property type="entry name" value="NAD(P)-bd_dom_sf"/>
</dbReference>
<reference evidence="4" key="1">
    <citation type="journal article" date="2019" name="Int. J. Syst. Evol. Microbiol.">
        <title>The Global Catalogue of Microorganisms (GCM) 10K type strain sequencing project: providing services to taxonomists for standard genome sequencing and annotation.</title>
        <authorList>
            <consortium name="The Broad Institute Genomics Platform"/>
            <consortium name="The Broad Institute Genome Sequencing Center for Infectious Disease"/>
            <person name="Wu L."/>
            <person name="Ma J."/>
        </authorList>
    </citation>
    <scope>NUCLEOTIDE SEQUENCE [LARGE SCALE GENOMIC DNA]</scope>
    <source>
        <strain evidence="4">CGMCC 1.15197</strain>
    </source>
</reference>
<accession>A0ABQ1UVG8</accession>
<evidence type="ECO:0000256" key="1">
    <source>
        <dbReference type="ARBA" id="ARBA00006484"/>
    </source>
</evidence>
<dbReference type="EMBL" id="BMHT01000010">
    <property type="protein sequence ID" value="GGF26808.1"/>
    <property type="molecule type" value="Genomic_DNA"/>
</dbReference>
<dbReference type="SUPFAM" id="SSF51735">
    <property type="entry name" value="NAD(P)-binding Rossmann-fold domains"/>
    <property type="match status" value="1"/>
</dbReference>
<dbReference type="Gene3D" id="3.40.50.720">
    <property type="entry name" value="NAD(P)-binding Rossmann-like Domain"/>
    <property type="match status" value="1"/>
</dbReference>